<reference evidence="3" key="1">
    <citation type="journal article" date="2021" name="Sci. Adv.">
        <title>The American lobster genome reveals insights on longevity, neural, and immune adaptations.</title>
        <authorList>
            <person name="Polinski J.M."/>
            <person name="Zimin A.V."/>
            <person name="Clark K.F."/>
            <person name="Kohn A.B."/>
            <person name="Sadowski N."/>
            <person name="Timp W."/>
            <person name="Ptitsyn A."/>
            <person name="Khanna P."/>
            <person name="Romanova D.Y."/>
            <person name="Williams P."/>
            <person name="Greenwood S.J."/>
            <person name="Moroz L.L."/>
            <person name="Walt D.R."/>
            <person name="Bodnar A.G."/>
        </authorList>
    </citation>
    <scope>NUCLEOTIDE SEQUENCE</scope>
    <source>
        <strain evidence="3">GMGI-L3</strain>
    </source>
</reference>
<keyword evidence="2" id="KW-1133">Transmembrane helix</keyword>
<dbReference type="AlphaFoldDB" id="A0A8J5K1M3"/>
<accession>A0A8J5K1M3</accession>
<proteinExistence type="predicted"/>
<organism evidence="3 4">
    <name type="scientific">Homarus americanus</name>
    <name type="common">American lobster</name>
    <dbReference type="NCBI Taxonomy" id="6706"/>
    <lineage>
        <taxon>Eukaryota</taxon>
        <taxon>Metazoa</taxon>
        <taxon>Ecdysozoa</taxon>
        <taxon>Arthropoda</taxon>
        <taxon>Crustacea</taxon>
        <taxon>Multicrustacea</taxon>
        <taxon>Malacostraca</taxon>
        <taxon>Eumalacostraca</taxon>
        <taxon>Eucarida</taxon>
        <taxon>Decapoda</taxon>
        <taxon>Pleocyemata</taxon>
        <taxon>Astacidea</taxon>
        <taxon>Nephropoidea</taxon>
        <taxon>Nephropidae</taxon>
        <taxon>Homarus</taxon>
    </lineage>
</organism>
<evidence type="ECO:0000256" key="2">
    <source>
        <dbReference type="SAM" id="Phobius"/>
    </source>
</evidence>
<keyword evidence="2" id="KW-0472">Membrane</keyword>
<evidence type="ECO:0008006" key="5">
    <source>
        <dbReference type="Google" id="ProtNLM"/>
    </source>
</evidence>
<feature type="compositionally biased region" description="Polar residues" evidence="1">
    <location>
        <begin position="516"/>
        <end position="535"/>
    </location>
</feature>
<feature type="compositionally biased region" description="Acidic residues" evidence="1">
    <location>
        <begin position="575"/>
        <end position="586"/>
    </location>
</feature>
<sequence>MQVVRCNAFLKVEPEITECYMEAPSYPPSKDDLLVKVKRYYYHDWTTSRTVFNITFPSAGWNVLKFRYQDLDDGNSKPLCRKFTLANVSIPLSDEIFWDCPVFVGSAARQIRLTVITDEGKGGTYSFKTSTADKIDPWKTRLQDWQVFFYLHDNHIGRSPHLPVTIQLAPFYNVSYNISLVKCVDDDGGVSCSQRTVLASHKFHAPENISSDEDILETKLLQLWHNPGTYAVTAQILSSECPDGCAVAMSPPFSVPQSKLGLWICVGFGFLLIFTFAFTFTLQHRLKQNKKLLLTAKDNTPTLLLIYLPENQRCLDLVNKLAHFLKHVCYVHPFVIDADVGSKVSDVGSEVGSEAPSCWTSEHMNKADRLLFLVPGNPDAESITPIRDHWVYALHYLTGHYFTTNQVTNKVATVVLPFSARVPHQIANVQRFRLMQDINSLVTWIHSGTWMDSKFLWGPQIRSPAQEKITYTFSDIKQAVHDACQVTKCCNDYKMDKISDEEFFYSEDSTKEKTSPKSSVQDVEKNTSQQYQVLTHPQDGDDDDPFDKQLLDVEELPMLGGDTGTVRDHYPSSDDNSDELDDSIFL</sequence>
<keyword evidence="2" id="KW-0812">Transmembrane</keyword>
<feature type="region of interest" description="Disordered" evidence="1">
    <location>
        <begin position="506"/>
        <end position="586"/>
    </location>
</feature>
<protein>
    <recommendedName>
        <fullName evidence="5">SEFIR domain-containing protein</fullName>
    </recommendedName>
</protein>
<evidence type="ECO:0000256" key="1">
    <source>
        <dbReference type="SAM" id="MobiDB-lite"/>
    </source>
</evidence>
<keyword evidence="4" id="KW-1185">Reference proteome</keyword>
<name>A0A8J5K1M3_HOMAM</name>
<dbReference type="Proteomes" id="UP000747542">
    <property type="component" value="Unassembled WGS sequence"/>
</dbReference>
<evidence type="ECO:0000313" key="4">
    <source>
        <dbReference type="Proteomes" id="UP000747542"/>
    </source>
</evidence>
<feature type="transmembrane region" description="Helical" evidence="2">
    <location>
        <begin position="260"/>
        <end position="282"/>
    </location>
</feature>
<dbReference type="EMBL" id="JAHLQT010021370">
    <property type="protein sequence ID" value="KAG7167671.1"/>
    <property type="molecule type" value="Genomic_DNA"/>
</dbReference>
<dbReference type="Gene3D" id="3.40.50.11530">
    <property type="match status" value="1"/>
</dbReference>
<evidence type="ECO:0000313" key="3">
    <source>
        <dbReference type="EMBL" id="KAG7167671.1"/>
    </source>
</evidence>
<comment type="caution">
    <text evidence="3">The sequence shown here is derived from an EMBL/GenBank/DDBJ whole genome shotgun (WGS) entry which is preliminary data.</text>
</comment>
<gene>
    <name evidence="3" type="ORF">Hamer_G019073</name>
</gene>